<gene>
    <name evidence="2" type="ORF">SS1G_07890</name>
</gene>
<keyword evidence="1" id="KW-0472">Membrane</keyword>
<keyword evidence="1" id="KW-0812">Transmembrane</keyword>
<reference evidence="3" key="1">
    <citation type="journal article" date="2011" name="PLoS Genet.">
        <title>Genomic analysis of the necrotrophic fungal pathogens Sclerotinia sclerotiorum and Botrytis cinerea.</title>
        <authorList>
            <person name="Amselem J."/>
            <person name="Cuomo C.A."/>
            <person name="van Kan J.A."/>
            <person name="Viaud M."/>
            <person name="Benito E.P."/>
            <person name="Couloux A."/>
            <person name="Coutinho P.M."/>
            <person name="de Vries R.P."/>
            <person name="Dyer P.S."/>
            <person name="Fillinger S."/>
            <person name="Fournier E."/>
            <person name="Gout L."/>
            <person name="Hahn M."/>
            <person name="Kohn L."/>
            <person name="Lapalu N."/>
            <person name="Plummer K.M."/>
            <person name="Pradier J.M."/>
            <person name="Quevillon E."/>
            <person name="Sharon A."/>
            <person name="Simon A."/>
            <person name="ten Have A."/>
            <person name="Tudzynski B."/>
            <person name="Tudzynski P."/>
            <person name="Wincker P."/>
            <person name="Andrew M."/>
            <person name="Anthouard V."/>
            <person name="Beever R.E."/>
            <person name="Beffa R."/>
            <person name="Benoit I."/>
            <person name="Bouzid O."/>
            <person name="Brault B."/>
            <person name="Chen Z."/>
            <person name="Choquer M."/>
            <person name="Collemare J."/>
            <person name="Cotton P."/>
            <person name="Danchin E.G."/>
            <person name="Da Silva C."/>
            <person name="Gautier A."/>
            <person name="Giraud C."/>
            <person name="Giraud T."/>
            <person name="Gonzalez C."/>
            <person name="Grossetete S."/>
            <person name="Guldener U."/>
            <person name="Henrissat B."/>
            <person name="Howlett B.J."/>
            <person name="Kodira C."/>
            <person name="Kretschmer M."/>
            <person name="Lappartient A."/>
            <person name="Leroch M."/>
            <person name="Levis C."/>
            <person name="Mauceli E."/>
            <person name="Neuveglise C."/>
            <person name="Oeser B."/>
            <person name="Pearson M."/>
            <person name="Poulain J."/>
            <person name="Poussereau N."/>
            <person name="Quesneville H."/>
            <person name="Rascle C."/>
            <person name="Schumacher J."/>
            <person name="Segurens B."/>
            <person name="Sexton A."/>
            <person name="Silva E."/>
            <person name="Sirven C."/>
            <person name="Soanes D.M."/>
            <person name="Talbot N.J."/>
            <person name="Templeton M."/>
            <person name="Yandava C."/>
            <person name="Yarden O."/>
            <person name="Zeng Q."/>
            <person name="Rollins J.A."/>
            <person name="Lebrun M.H."/>
            <person name="Dickman M."/>
        </authorList>
    </citation>
    <scope>NUCLEOTIDE SEQUENCE [LARGE SCALE GENOMIC DNA]</scope>
    <source>
        <strain evidence="3">ATCC 18683 / 1980 / Ss-1</strain>
    </source>
</reference>
<evidence type="ECO:0000313" key="2">
    <source>
        <dbReference type="EMBL" id="EDN92028.1"/>
    </source>
</evidence>
<feature type="transmembrane region" description="Helical" evidence="1">
    <location>
        <begin position="12"/>
        <end position="37"/>
    </location>
</feature>
<dbReference type="Proteomes" id="UP000001312">
    <property type="component" value="Unassembled WGS sequence"/>
</dbReference>
<proteinExistence type="predicted"/>
<dbReference type="GeneID" id="5487545"/>
<dbReference type="RefSeq" id="XP_001591264.1">
    <property type="nucleotide sequence ID" value="XM_001591214.1"/>
</dbReference>
<keyword evidence="1" id="KW-1133">Transmembrane helix</keyword>
<dbReference type="InParanoid" id="A7ERD6"/>
<dbReference type="KEGG" id="ssl:SS1G_07890"/>
<organism evidence="2 3">
    <name type="scientific">Sclerotinia sclerotiorum (strain ATCC 18683 / 1980 / Ss-1)</name>
    <name type="common">White mold</name>
    <name type="synonym">Whetzelinia sclerotiorum</name>
    <dbReference type="NCBI Taxonomy" id="665079"/>
    <lineage>
        <taxon>Eukaryota</taxon>
        <taxon>Fungi</taxon>
        <taxon>Dikarya</taxon>
        <taxon>Ascomycota</taxon>
        <taxon>Pezizomycotina</taxon>
        <taxon>Leotiomycetes</taxon>
        <taxon>Helotiales</taxon>
        <taxon>Sclerotiniaceae</taxon>
        <taxon>Sclerotinia</taxon>
    </lineage>
</organism>
<evidence type="ECO:0000256" key="1">
    <source>
        <dbReference type="SAM" id="Phobius"/>
    </source>
</evidence>
<protein>
    <submittedName>
        <fullName evidence="2">Uncharacterized protein</fullName>
    </submittedName>
</protein>
<dbReference type="AlphaFoldDB" id="A7ERD6"/>
<evidence type="ECO:0000313" key="3">
    <source>
        <dbReference type="Proteomes" id="UP000001312"/>
    </source>
</evidence>
<accession>A7ERD6</accession>
<sequence length="102" mass="10955">MKYEEIDFLLGMIRVISFGGMGVLGMGSTYLVAIAAASRAEQYISQLLSDDSNVIHETTRIDCYVGKYVIPIDPVLPDVVVCSRRQGSVHSCGSGLQATGIV</sequence>
<keyword evidence="3" id="KW-1185">Reference proteome</keyword>
<name>A7ERD6_SCLS1</name>
<dbReference type="EMBL" id="CH476630">
    <property type="protein sequence ID" value="EDN92028.1"/>
    <property type="molecule type" value="Genomic_DNA"/>
</dbReference>